<reference evidence="2" key="1">
    <citation type="submission" date="2020-10" db="EMBL/GenBank/DDBJ databases">
        <title>Taxonomic study of unclassified bacteria belonging to the class Ktedonobacteria.</title>
        <authorList>
            <person name="Yabe S."/>
            <person name="Wang C.M."/>
            <person name="Zheng Y."/>
            <person name="Sakai Y."/>
            <person name="Cavaletti L."/>
            <person name="Monciardini P."/>
            <person name="Donadio S."/>
        </authorList>
    </citation>
    <scope>NUCLEOTIDE SEQUENCE</scope>
    <source>
        <strain evidence="2">ID150040</strain>
    </source>
</reference>
<sequence>MQPFDDTIPEEMDANNTAMIAFLSHVYVRDESESDTESKLADTEQIQAVVRVRERLLQLTQEQQSSISGMYGPTGGGTGSSFSQPQQAKSWQKRIKVLALVAMLVLLIASSFFITGLVQQRQLARGSDFPVTIGSYIVPPNKHGSLIVNELVQADQVSRFLQQKQQFTQINQSQMADGYQITVDKAYMDANILLLGVYAVMPYGRSANKDGRMDSFFLLADGDHTRLTANSVKLPLIGGAAGTDTSNIRHEQRGMLLAFDAAGIQGSPSQVGLNLQMDIHCQGWPPKYTCPHTLSFSLKVPFHANKQVATPQQAVTQNGMTFTLERVVITQAEARFYVGGWSDAMFQTPPWSERSKLESFDDTWYNIKLATASKSYSLCTLLTPYNCPQGAQTGPTLPRHNGVQFGGDGIGEGSPVYLNNDHTKPGFSLLEPFNAHGKMSVTITKLIEHFVKDKKNSDSYMGTTNGPVVDKKASPWAFEFILP</sequence>
<keyword evidence="1" id="KW-0812">Transmembrane</keyword>
<protein>
    <recommendedName>
        <fullName evidence="4">DUF4179 domain-containing protein</fullName>
    </recommendedName>
</protein>
<accession>A0A8J3IQ69</accession>
<gene>
    <name evidence="2" type="ORF">KSF_082260</name>
</gene>
<dbReference type="EMBL" id="BNJK01000002">
    <property type="protein sequence ID" value="GHO98178.1"/>
    <property type="molecule type" value="Genomic_DNA"/>
</dbReference>
<organism evidence="2 3">
    <name type="scientific">Reticulibacter mediterranei</name>
    <dbReference type="NCBI Taxonomy" id="2778369"/>
    <lineage>
        <taxon>Bacteria</taxon>
        <taxon>Bacillati</taxon>
        <taxon>Chloroflexota</taxon>
        <taxon>Ktedonobacteria</taxon>
        <taxon>Ktedonobacterales</taxon>
        <taxon>Reticulibacteraceae</taxon>
        <taxon>Reticulibacter</taxon>
    </lineage>
</organism>
<evidence type="ECO:0000313" key="2">
    <source>
        <dbReference type="EMBL" id="GHO98178.1"/>
    </source>
</evidence>
<evidence type="ECO:0000256" key="1">
    <source>
        <dbReference type="SAM" id="Phobius"/>
    </source>
</evidence>
<evidence type="ECO:0000313" key="3">
    <source>
        <dbReference type="Proteomes" id="UP000597444"/>
    </source>
</evidence>
<keyword evidence="3" id="KW-1185">Reference proteome</keyword>
<name>A0A8J3IQ69_9CHLR</name>
<proteinExistence type="predicted"/>
<dbReference type="RefSeq" id="WP_220208942.1">
    <property type="nucleotide sequence ID" value="NZ_BNJK01000002.1"/>
</dbReference>
<keyword evidence="1" id="KW-1133">Transmembrane helix</keyword>
<keyword evidence="1" id="KW-0472">Membrane</keyword>
<evidence type="ECO:0008006" key="4">
    <source>
        <dbReference type="Google" id="ProtNLM"/>
    </source>
</evidence>
<dbReference type="Proteomes" id="UP000597444">
    <property type="component" value="Unassembled WGS sequence"/>
</dbReference>
<feature type="transmembrane region" description="Helical" evidence="1">
    <location>
        <begin position="97"/>
        <end position="118"/>
    </location>
</feature>
<dbReference type="AlphaFoldDB" id="A0A8J3IQ69"/>
<comment type="caution">
    <text evidence="2">The sequence shown here is derived from an EMBL/GenBank/DDBJ whole genome shotgun (WGS) entry which is preliminary data.</text>
</comment>